<evidence type="ECO:0000256" key="1">
    <source>
        <dbReference type="SAM" id="SignalP"/>
    </source>
</evidence>
<name>A0AAJ0U6E9_9GAMM</name>
<gene>
    <name evidence="3" type="ORF">CKO40_16610</name>
</gene>
<feature type="domain" description="EF-hand" evidence="2">
    <location>
        <begin position="54"/>
        <end position="89"/>
    </location>
</feature>
<sequence length="176" mass="19098">MQRAYSILAAAIAGTLASTVAIAQAEQAAPNKAPADAFIEQLDTDGDGKVSLEEAVAPQKARFDETDLNGDGFVDAEEAGTAFNEQVPEEMLKAMEERGMPDPGETFVKNLDENGDGKIDRGEFEAPTVASFERMDTNDDGVATNEEATAFFEDMQQRMQEQMQKMQQQKGAVPQQ</sequence>
<dbReference type="AlphaFoldDB" id="A0AAJ0U6E9"/>
<dbReference type="RefSeq" id="WP_200347562.1">
    <property type="nucleotide sequence ID" value="NZ_NRSJ01000034.1"/>
</dbReference>
<feature type="signal peptide" evidence="1">
    <location>
        <begin position="1"/>
        <end position="23"/>
    </location>
</feature>
<dbReference type="SUPFAM" id="SSF47473">
    <property type="entry name" value="EF-hand"/>
    <property type="match status" value="1"/>
</dbReference>
<protein>
    <recommendedName>
        <fullName evidence="2">EF-hand domain-containing protein</fullName>
    </recommendedName>
</protein>
<dbReference type="InterPro" id="IPR002048">
    <property type="entry name" value="EF_hand_dom"/>
</dbReference>
<comment type="caution">
    <text evidence="3">The sequence shown here is derived from an EMBL/GenBank/DDBJ whole genome shotgun (WGS) entry which is preliminary data.</text>
</comment>
<feature type="chain" id="PRO_5042557212" description="EF-hand domain-containing protein" evidence="1">
    <location>
        <begin position="24"/>
        <end position="176"/>
    </location>
</feature>
<dbReference type="GO" id="GO:0005509">
    <property type="term" value="F:calcium ion binding"/>
    <property type="evidence" value="ECO:0007669"/>
    <property type="project" value="InterPro"/>
</dbReference>
<dbReference type="InterPro" id="IPR011992">
    <property type="entry name" value="EF-hand-dom_pair"/>
</dbReference>
<dbReference type="Pfam" id="PF13202">
    <property type="entry name" value="EF-hand_5"/>
    <property type="match status" value="1"/>
</dbReference>
<evidence type="ECO:0000259" key="2">
    <source>
        <dbReference type="PROSITE" id="PS50222"/>
    </source>
</evidence>
<organism evidence="3 4">
    <name type="scientific">Halochromatium glycolicum</name>
    <dbReference type="NCBI Taxonomy" id="85075"/>
    <lineage>
        <taxon>Bacteria</taxon>
        <taxon>Pseudomonadati</taxon>
        <taxon>Pseudomonadota</taxon>
        <taxon>Gammaproteobacteria</taxon>
        <taxon>Chromatiales</taxon>
        <taxon>Chromatiaceae</taxon>
        <taxon>Halochromatium</taxon>
    </lineage>
</organism>
<keyword evidence="1" id="KW-0732">Signal</keyword>
<dbReference type="Gene3D" id="1.10.238.10">
    <property type="entry name" value="EF-hand"/>
    <property type="match status" value="2"/>
</dbReference>
<evidence type="ECO:0000313" key="4">
    <source>
        <dbReference type="Proteomes" id="UP001296776"/>
    </source>
</evidence>
<dbReference type="Pfam" id="PF13499">
    <property type="entry name" value="EF-hand_7"/>
    <property type="match status" value="1"/>
</dbReference>
<dbReference type="Proteomes" id="UP001296776">
    <property type="component" value="Unassembled WGS sequence"/>
</dbReference>
<evidence type="ECO:0000313" key="3">
    <source>
        <dbReference type="EMBL" id="MBK1706126.1"/>
    </source>
</evidence>
<reference evidence="3" key="2">
    <citation type="journal article" date="2020" name="Microorganisms">
        <title>Osmotic Adaptation and Compatible Solute Biosynthesis of Phototrophic Bacteria as Revealed from Genome Analyses.</title>
        <authorList>
            <person name="Imhoff J.F."/>
            <person name="Rahn T."/>
            <person name="Kunzel S."/>
            <person name="Keller A."/>
            <person name="Neulinger S.C."/>
        </authorList>
    </citation>
    <scope>NUCLEOTIDE SEQUENCE</scope>
    <source>
        <strain evidence="3">DSM 11080</strain>
    </source>
</reference>
<proteinExistence type="predicted"/>
<accession>A0AAJ0U6E9</accession>
<keyword evidence="4" id="KW-1185">Reference proteome</keyword>
<dbReference type="PROSITE" id="PS50222">
    <property type="entry name" value="EF_HAND_2"/>
    <property type="match status" value="1"/>
</dbReference>
<dbReference type="EMBL" id="NRSJ01000034">
    <property type="protein sequence ID" value="MBK1706126.1"/>
    <property type="molecule type" value="Genomic_DNA"/>
</dbReference>
<reference evidence="3" key="1">
    <citation type="submission" date="2017-08" db="EMBL/GenBank/DDBJ databases">
        <authorList>
            <person name="Imhoff J.F."/>
            <person name="Rahn T."/>
            <person name="Kuenzel S."/>
            <person name="Neulinger S.C."/>
        </authorList>
    </citation>
    <scope>NUCLEOTIDE SEQUENCE</scope>
    <source>
        <strain evidence="3">DSM 11080</strain>
    </source>
</reference>